<comment type="subunit">
    <text evidence="8">Heterotrimer of A, B and C subunits.</text>
</comment>
<dbReference type="RefSeq" id="WP_407988391.1">
    <property type="nucleotide sequence ID" value="NZ_AP035881.2"/>
</dbReference>
<dbReference type="GO" id="GO:0005524">
    <property type="term" value="F:ATP binding"/>
    <property type="evidence" value="ECO:0007669"/>
    <property type="project" value="UniProtKB-KW"/>
</dbReference>
<evidence type="ECO:0000256" key="7">
    <source>
        <dbReference type="ARBA" id="ARBA00047407"/>
    </source>
</evidence>
<evidence type="ECO:0000256" key="8">
    <source>
        <dbReference type="HAMAP-Rule" id="MF_00120"/>
    </source>
</evidence>
<feature type="active site" description="Acyl-ester intermediate" evidence="8">
    <location>
        <position position="179"/>
    </location>
</feature>
<dbReference type="GO" id="GO:0050567">
    <property type="term" value="F:glutaminyl-tRNA synthase (glutamine-hydrolyzing) activity"/>
    <property type="evidence" value="ECO:0007669"/>
    <property type="project" value="UniProtKB-UniRule"/>
</dbReference>
<dbReference type="Pfam" id="PF01425">
    <property type="entry name" value="Amidase"/>
    <property type="match status" value="1"/>
</dbReference>
<dbReference type="GO" id="GO:0030956">
    <property type="term" value="C:glutamyl-tRNA(Gln) amidotransferase complex"/>
    <property type="evidence" value="ECO:0007669"/>
    <property type="project" value="InterPro"/>
</dbReference>
<dbReference type="AlphaFoldDB" id="A0AB33JV99"/>
<dbReference type="Gene3D" id="3.90.1300.10">
    <property type="entry name" value="Amidase signature (AS) domain"/>
    <property type="match status" value="1"/>
</dbReference>
<dbReference type="PANTHER" id="PTHR11895">
    <property type="entry name" value="TRANSAMIDASE"/>
    <property type="match status" value="1"/>
</dbReference>
<comment type="similarity">
    <text evidence="1 8">Belongs to the amidase family. GatA subfamily.</text>
</comment>
<name>A0AB33JV99_9ACTN</name>
<feature type="active site" description="Charge relay system" evidence="8">
    <location>
        <position position="80"/>
    </location>
</feature>
<dbReference type="InterPro" id="IPR036928">
    <property type="entry name" value="AS_sf"/>
</dbReference>
<evidence type="ECO:0000256" key="4">
    <source>
        <dbReference type="ARBA" id="ARBA00022840"/>
    </source>
</evidence>
<keyword evidence="5 8" id="KW-0648">Protein biosynthesis</keyword>
<protein>
    <recommendedName>
        <fullName evidence="8">Glutamyl-tRNA(Gln) amidotransferase subunit A</fullName>
        <shortName evidence="8">Glu-ADT subunit A</shortName>
        <ecNumber evidence="8">6.3.5.7</ecNumber>
    </recommendedName>
</protein>
<organism evidence="10">
    <name type="scientific">Kitasatospora sp. CMC57</name>
    <dbReference type="NCBI Taxonomy" id="3231513"/>
    <lineage>
        <taxon>Bacteria</taxon>
        <taxon>Bacillati</taxon>
        <taxon>Actinomycetota</taxon>
        <taxon>Actinomycetes</taxon>
        <taxon>Kitasatosporales</taxon>
        <taxon>Streptomycetaceae</taxon>
        <taxon>Kitasatospora</taxon>
    </lineage>
</organism>
<dbReference type="EC" id="6.3.5.7" evidence="8"/>
<dbReference type="InterPro" id="IPR004412">
    <property type="entry name" value="GatA"/>
</dbReference>
<feature type="domain" description="Amidase" evidence="9">
    <location>
        <begin position="25"/>
        <end position="471"/>
    </location>
</feature>
<dbReference type="InterPro" id="IPR000120">
    <property type="entry name" value="Amidase"/>
</dbReference>
<dbReference type="HAMAP" id="MF_00120">
    <property type="entry name" value="GatA"/>
    <property type="match status" value="1"/>
</dbReference>
<comment type="catalytic activity">
    <reaction evidence="7 8">
        <text>L-glutamyl-tRNA(Gln) + L-glutamine + ATP + H2O = L-glutaminyl-tRNA(Gln) + L-glutamate + ADP + phosphate + H(+)</text>
        <dbReference type="Rhea" id="RHEA:17521"/>
        <dbReference type="Rhea" id="RHEA-COMP:9681"/>
        <dbReference type="Rhea" id="RHEA-COMP:9684"/>
        <dbReference type="ChEBI" id="CHEBI:15377"/>
        <dbReference type="ChEBI" id="CHEBI:15378"/>
        <dbReference type="ChEBI" id="CHEBI:29985"/>
        <dbReference type="ChEBI" id="CHEBI:30616"/>
        <dbReference type="ChEBI" id="CHEBI:43474"/>
        <dbReference type="ChEBI" id="CHEBI:58359"/>
        <dbReference type="ChEBI" id="CHEBI:78520"/>
        <dbReference type="ChEBI" id="CHEBI:78521"/>
        <dbReference type="ChEBI" id="CHEBI:456216"/>
        <dbReference type="EC" id="6.3.5.7"/>
    </reaction>
</comment>
<dbReference type="InterPro" id="IPR023631">
    <property type="entry name" value="Amidase_dom"/>
</dbReference>
<dbReference type="SUPFAM" id="SSF75304">
    <property type="entry name" value="Amidase signature (AS) enzymes"/>
    <property type="match status" value="1"/>
</dbReference>
<dbReference type="InterPro" id="IPR020556">
    <property type="entry name" value="Amidase_CS"/>
</dbReference>
<dbReference type="NCBIfam" id="TIGR00132">
    <property type="entry name" value="gatA"/>
    <property type="match status" value="1"/>
</dbReference>
<evidence type="ECO:0000256" key="6">
    <source>
        <dbReference type="ARBA" id="ARBA00025295"/>
    </source>
</evidence>
<evidence type="ECO:0000256" key="5">
    <source>
        <dbReference type="ARBA" id="ARBA00022917"/>
    </source>
</evidence>
<keyword evidence="4 8" id="KW-0067">ATP-binding</keyword>
<comment type="function">
    <text evidence="6 8">Allows the formation of correctly charged Gln-tRNA(Gln) through the transamidation of misacylated Glu-tRNA(Gln) in organisms which lack glutaminyl-tRNA synthetase. The reaction takes place in the presence of glutamine and ATP through an activated gamma-phospho-Glu-tRNA(Gln).</text>
</comment>
<evidence type="ECO:0000256" key="3">
    <source>
        <dbReference type="ARBA" id="ARBA00022741"/>
    </source>
</evidence>
<reference evidence="10" key="1">
    <citation type="submission" date="2024-07" db="EMBL/GenBank/DDBJ databases">
        <title>Complete genome sequences of cellulolytic bacteria, Kitasatospora sp. CMC57 and Streptomyces sp. CMC78, isolated from Japanese agricultural soil.</title>
        <authorList>
            <person name="Hashimoto T."/>
            <person name="Ito M."/>
            <person name="Iwamoto M."/>
            <person name="Fukahori D."/>
            <person name="Shoda T."/>
            <person name="Sakoda M."/>
            <person name="Morohoshi T."/>
            <person name="Mitsuboshi M."/>
            <person name="Nishizawa T."/>
        </authorList>
    </citation>
    <scope>NUCLEOTIDE SEQUENCE</scope>
    <source>
        <strain evidence="10">CMC57</strain>
    </source>
</reference>
<feature type="active site" description="Charge relay system" evidence="8">
    <location>
        <position position="155"/>
    </location>
</feature>
<evidence type="ECO:0000259" key="9">
    <source>
        <dbReference type="Pfam" id="PF01425"/>
    </source>
</evidence>
<sequence length="497" mass="51726">MTELIKRTAAETAAAIASGEVSAVEVAQAHLDRIGAVDKKVNAFLHVDTEGALSAARAVDEKRARGEELGPLAGVPLALKDVFTTKGVPTTCGSKILQGWIPPYDATLTTRLKDAGVVILGKTNMDEFAMGSSTENSAYGPTGNPWDLSRIPGGSGGGSAAALAAYQAPLAIGTDTGGSIRQPGAVTGTVGVKPTYGSVSRYGLVAFSSSLDQGGPCARTVLDTALLHEAIAGHDPLDSTSIDAPVPAVVEAAKLRDVRGMRIGVVKEFAGEGYQAGVMQRFNESVELLRELGAEIVEVSCPSFTLALPAYYLIAPSEASSNLARFDAMRYGLRVGDDGTRSAEDVTALTREAGFGAEVKRRIILGTYALSSGYYDAYYGSAQKVRTLISRDFDAAFAGVDVLISPTTPTTAFPIGERADDPMAMYLADLCTIPSNLAGNAAMSLPCGLAPEDNLPVGLQIIAPAMADDRLYRVGGAVEAALNDKWGHPLLEEAPAL</sequence>
<dbReference type="EMBL" id="AP035881">
    <property type="protein sequence ID" value="BFP45935.1"/>
    <property type="molecule type" value="Genomic_DNA"/>
</dbReference>
<dbReference type="PANTHER" id="PTHR11895:SF151">
    <property type="entry name" value="GLUTAMYL-TRNA(GLN) AMIDOTRANSFERASE SUBUNIT A"/>
    <property type="match status" value="1"/>
</dbReference>
<gene>
    <name evidence="8 10" type="primary">gatA</name>
    <name evidence="10" type="ORF">KCMC57_23030</name>
</gene>
<evidence type="ECO:0000256" key="1">
    <source>
        <dbReference type="ARBA" id="ARBA00008069"/>
    </source>
</evidence>
<dbReference type="GO" id="GO:0006412">
    <property type="term" value="P:translation"/>
    <property type="evidence" value="ECO:0007669"/>
    <property type="project" value="UniProtKB-UniRule"/>
</dbReference>
<evidence type="ECO:0000256" key="2">
    <source>
        <dbReference type="ARBA" id="ARBA00022598"/>
    </source>
</evidence>
<keyword evidence="2 8" id="KW-0436">Ligase</keyword>
<keyword evidence="3 8" id="KW-0547">Nucleotide-binding</keyword>
<evidence type="ECO:0000313" key="10">
    <source>
        <dbReference type="EMBL" id="BFP45935.1"/>
    </source>
</evidence>
<proteinExistence type="inferred from homology"/>
<accession>A0AB33JV99</accession>
<dbReference type="PROSITE" id="PS00571">
    <property type="entry name" value="AMIDASES"/>
    <property type="match status" value="1"/>
</dbReference>